<proteinExistence type="predicted"/>
<feature type="transmembrane region" description="Helical" evidence="1">
    <location>
        <begin position="107"/>
        <end position="124"/>
    </location>
</feature>
<dbReference type="InterPro" id="IPR052901">
    <property type="entry name" value="Bact_TGase-like"/>
</dbReference>
<organism evidence="3">
    <name type="scientific">Candidatus Moduliflexus flocculans</name>
    <dbReference type="NCBI Taxonomy" id="1499966"/>
    <lineage>
        <taxon>Bacteria</taxon>
        <taxon>Candidatus Moduliflexota</taxon>
        <taxon>Candidatus Moduliflexia</taxon>
        <taxon>Candidatus Moduliflexales</taxon>
        <taxon>Candidatus Moduliflexaceae</taxon>
    </lineage>
</organism>
<dbReference type="PANTHER" id="PTHR42736:SF1">
    <property type="entry name" value="PROTEIN-GLUTAMINE GAMMA-GLUTAMYLTRANSFERASE"/>
    <property type="match status" value="1"/>
</dbReference>
<dbReference type="InterPro" id="IPR021878">
    <property type="entry name" value="TgpA_N"/>
</dbReference>
<keyword evidence="1" id="KW-0472">Membrane</keyword>
<name>A0A081BQ83_9BACT</name>
<dbReference type="HOGENOM" id="CLU_012397_2_0_0"/>
<accession>A0A081BQ83</accession>
<sequence>MRFLFYFRLSAYAFIGSGFVALLVADEYGILSALLFAALLFLGWQIDSGRLRHALPRWFWNVITVAFCAFCIADALMIRRQMALALVDFLIFLQAVKLLNPKQDRDYIALYLLSFFALLISSILTFSSLFGLACVLFIITATWALMTWNLKRDIQAYLPKERHAVGLEDDEHLFSTPAIDSLLSLRFFSGTVGITLMTCILAAGVFLILPRMQEGMFFSYAGENAPKVSGFSEEMALDSFGNIRLDYTPVMHVELPGITDESQLSHRLYWKGATYDEYDGKRWKSTATAVRPIQIFRRYRSRAWLRQSRQPWNLLEQRFTLLTPEFHVLFGANKLYGVEGRFLTLEFSDLTDNANVNFSPYALQYSAFSDISRPAEDALQHDHQVYPDEIRHLYLQTPELSDKIAQLARDIAQNQANPYDMAAAVNAYLQHNYTYSLHVARSPAESPLDDFLFISKAGHCEYYATSMAILLRLLGIPARVANGFAQGRWNEFGRFFTVRQSDAHAWVEVYFPSYGWITFDPTPPSAFGEEYQQFAEQSGFFASLYQYSEYIRTKWNRYVIDYSLYDQSMFAIEAFRASHSARDRIAAAFRRLQQNVRSVVATFSLKQIALYSLVLVGIGTGMRLLLQRLGWLRIAGRFHLPHRRHARQTDVAFYREMLEIFAHKGIKKQAHLTPEEFVEDISQRYPDYAQDIADLTSLYYAARYGQYVLQQEEQQQTVAILQRLRKIRR</sequence>
<dbReference type="InterPro" id="IPR002931">
    <property type="entry name" value="Transglutaminase-like"/>
</dbReference>
<evidence type="ECO:0000259" key="2">
    <source>
        <dbReference type="SMART" id="SM00460"/>
    </source>
</evidence>
<protein>
    <recommendedName>
        <fullName evidence="2">Transglutaminase-like domain-containing protein</fullName>
    </recommendedName>
</protein>
<feature type="transmembrane region" description="Helical" evidence="1">
    <location>
        <begin position="82"/>
        <end position="100"/>
    </location>
</feature>
<dbReference type="Proteomes" id="UP000030700">
    <property type="component" value="Unassembled WGS sequence"/>
</dbReference>
<feature type="transmembrane region" description="Helical" evidence="1">
    <location>
        <begin position="5"/>
        <end position="24"/>
    </location>
</feature>
<dbReference type="AlphaFoldDB" id="A0A081BQ83"/>
<dbReference type="Pfam" id="PF13559">
    <property type="entry name" value="DUF4129"/>
    <property type="match status" value="1"/>
</dbReference>
<keyword evidence="1" id="KW-1133">Transmembrane helix</keyword>
<dbReference type="STRING" id="1499966.U14_03801"/>
<feature type="transmembrane region" description="Helical" evidence="1">
    <location>
        <begin position="187"/>
        <end position="209"/>
    </location>
</feature>
<feature type="domain" description="Transglutaminase-like" evidence="2">
    <location>
        <begin position="452"/>
        <end position="523"/>
    </location>
</feature>
<evidence type="ECO:0000256" key="1">
    <source>
        <dbReference type="SAM" id="Phobius"/>
    </source>
</evidence>
<dbReference type="Gene3D" id="3.10.620.30">
    <property type="match status" value="1"/>
</dbReference>
<gene>
    <name evidence="3" type="ORF">U14_03801</name>
</gene>
<dbReference type="SUPFAM" id="SSF54001">
    <property type="entry name" value="Cysteine proteinases"/>
    <property type="match status" value="1"/>
</dbReference>
<dbReference type="InterPro" id="IPR038765">
    <property type="entry name" value="Papain-like_cys_pep_sf"/>
</dbReference>
<keyword evidence="1" id="KW-0812">Transmembrane</keyword>
<reference evidence="3" key="1">
    <citation type="journal article" date="2015" name="PeerJ">
        <title>First genomic representation of candidate bacterial phylum KSB3 points to enhanced environmental sensing as a trigger of wastewater bulking.</title>
        <authorList>
            <person name="Sekiguchi Y."/>
            <person name="Ohashi A."/>
            <person name="Parks D.H."/>
            <person name="Yamauchi T."/>
            <person name="Tyson G.W."/>
            <person name="Hugenholtz P."/>
        </authorList>
    </citation>
    <scope>NUCLEOTIDE SEQUENCE [LARGE SCALE GENOMIC DNA]</scope>
</reference>
<dbReference type="Pfam" id="PF11992">
    <property type="entry name" value="TgpA_N"/>
    <property type="match status" value="1"/>
</dbReference>
<feature type="transmembrane region" description="Helical" evidence="1">
    <location>
        <begin position="130"/>
        <end position="150"/>
    </location>
</feature>
<feature type="transmembrane region" description="Helical" evidence="1">
    <location>
        <begin position="58"/>
        <end position="76"/>
    </location>
</feature>
<evidence type="ECO:0000313" key="4">
    <source>
        <dbReference type="Proteomes" id="UP000030700"/>
    </source>
</evidence>
<dbReference type="EMBL" id="DF820458">
    <property type="protein sequence ID" value="GAK52549.1"/>
    <property type="molecule type" value="Genomic_DNA"/>
</dbReference>
<keyword evidence="4" id="KW-1185">Reference proteome</keyword>
<dbReference type="SMART" id="SM00460">
    <property type="entry name" value="TGc"/>
    <property type="match status" value="1"/>
</dbReference>
<feature type="transmembrane region" description="Helical" evidence="1">
    <location>
        <begin position="30"/>
        <end position="46"/>
    </location>
</feature>
<dbReference type="Pfam" id="PF01841">
    <property type="entry name" value="Transglut_core"/>
    <property type="match status" value="1"/>
</dbReference>
<dbReference type="InterPro" id="IPR025403">
    <property type="entry name" value="TgpA-like_C"/>
</dbReference>
<dbReference type="PANTHER" id="PTHR42736">
    <property type="entry name" value="PROTEIN-GLUTAMINE GAMMA-GLUTAMYLTRANSFERASE"/>
    <property type="match status" value="1"/>
</dbReference>
<evidence type="ECO:0000313" key="3">
    <source>
        <dbReference type="EMBL" id="GAK52549.1"/>
    </source>
</evidence>